<reference evidence="1" key="2">
    <citation type="submission" date="2025-09" db="UniProtKB">
        <authorList>
            <consortium name="EnsemblPlants"/>
        </authorList>
    </citation>
    <scope>IDENTIFICATION</scope>
</reference>
<sequence>MMSPSLAGSLPCLAFHHGADRPTVLFDVSEKKPIAGDIDELKNKAICPTTHGFMLIRCPASMSTFMWNPQDRGKIELPPLPVEPDLLIDCTCLLSDKPTALNCIVLLVEPYTTFMWYCHIGDNQWQKYDYDIGTLPLPDLQSYEKEVIAPIAACGGRFYFNSTRTELGVMDFCPTPVFSSIVIDDAVDESYGVAQGPAKVFLVESNEELYMVSLLCVTSAKTIYGASIHRMDFSKRRWRKVDDLGGHTFLLSLFNYGAMCSVSKSGLRENCVYISYPWEKTLHIFNVKDGSMESQKLDEAPASDKAFWMIPTNA</sequence>
<evidence type="ECO:0000313" key="2">
    <source>
        <dbReference type="Proteomes" id="UP001732700"/>
    </source>
</evidence>
<keyword evidence="2" id="KW-1185">Reference proteome</keyword>
<dbReference type="Proteomes" id="UP001732700">
    <property type="component" value="Chromosome 4C"/>
</dbReference>
<proteinExistence type="predicted"/>
<reference evidence="1" key="1">
    <citation type="submission" date="2021-05" db="EMBL/GenBank/DDBJ databases">
        <authorList>
            <person name="Scholz U."/>
            <person name="Mascher M."/>
            <person name="Fiebig A."/>
        </authorList>
    </citation>
    <scope>NUCLEOTIDE SEQUENCE [LARGE SCALE GENOMIC DNA]</scope>
</reference>
<evidence type="ECO:0000313" key="1">
    <source>
        <dbReference type="EnsemblPlants" id="AVESA.00010b.r2.4CG1260100.1.CDS.1"/>
    </source>
</evidence>
<protein>
    <submittedName>
        <fullName evidence="1">Uncharacterized protein</fullName>
    </submittedName>
</protein>
<name>A0ACD5WMJ2_AVESA</name>
<dbReference type="EnsemblPlants" id="AVESA.00010b.r2.4CG1260100.1">
    <property type="protein sequence ID" value="AVESA.00010b.r2.4CG1260100.1.CDS.1"/>
    <property type="gene ID" value="AVESA.00010b.r2.4CG1260100"/>
</dbReference>
<organism evidence="1 2">
    <name type="scientific">Avena sativa</name>
    <name type="common">Oat</name>
    <dbReference type="NCBI Taxonomy" id="4498"/>
    <lineage>
        <taxon>Eukaryota</taxon>
        <taxon>Viridiplantae</taxon>
        <taxon>Streptophyta</taxon>
        <taxon>Embryophyta</taxon>
        <taxon>Tracheophyta</taxon>
        <taxon>Spermatophyta</taxon>
        <taxon>Magnoliopsida</taxon>
        <taxon>Liliopsida</taxon>
        <taxon>Poales</taxon>
        <taxon>Poaceae</taxon>
        <taxon>BOP clade</taxon>
        <taxon>Pooideae</taxon>
        <taxon>Poodae</taxon>
        <taxon>Poeae</taxon>
        <taxon>Poeae Chloroplast Group 1 (Aveneae type)</taxon>
        <taxon>Aveninae</taxon>
        <taxon>Avena</taxon>
    </lineage>
</organism>
<accession>A0ACD5WMJ2</accession>